<name>A0ABP4X2H9_9MICO</name>
<evidence type="ECO:0000313" key="5">
    <source>
        <dbReference type="Proteomes" id="UP001500506"/>
    </source>
</evidence>
<dbReference type="Gene3D" id="2.60.40.10">
    <property type="entry name" value="Immunoglobulins"/>
    <property type="match status" value="1"/>
</dbReference>
<feature type="region of interest" description="Disordered" evidence="1">
    <location>
        <begin position="1"/>
        <end position="22"/>
    </location>
</feature>
<feature type="domain" description="SpaA-like prealbumin fold" evidence="3">
    <location>
        <begin position="431"/>
        <end position="523"/>
    </location>
</feature>
<dbReference type="Proteomes" id="UP001500506">
    <property type="component" value="Unassembled WGS sequence"/>
</dbReference>
<evidence type="ECO:0000256" key="2">
    <source>
        <dbReference type="SAM" id="SignalP"/>
    </source>
</evidence>
<accession>A0ABP4X2H9</accession>
<feature type="compositionally biased region" description="Polar residues" evidence="1">
    <location>
        <begin position="1"/>
        <end position="10"/>
    </location>
</feature>
<feature type="domain" description="SpaA-like prealbumin fold" evidence="3">
    <location>
        <begin position="319"/>
        <end position="426"/>
    </location>
</feature>
<proteinExistence type="predicted"/>
<dbReference type="InterPro" id="IPR055371">
    <property type="entry name" value="SpaA_PFL_dom_4"/>
</dbReference>
<evidence type="ECO:0000259" key="3">
    <source>
        <dbReference type="Pfam" id="PF24514"/>
    </source>
</evidence>
<dbReference type="InterPro" id="IPR013783">
    <property type="entry name" value="Ig-like_fold"/>
</dbReference>
<gene>
    <name evidence="4" type="ORF">GCM10009747_27750</name>
</gene>
<comment type="caution">
    <text evidence="4">The sequence shown here is derived from an EMBL/GenBank/DDBJ whole genome shotgun (WGS) entry which is preliminary data.</text>
</comment>
<dbReference type="RefSeq" id="WP_232497973.1">
    <property type="nucleotide sequence ID" value="NZ_BAAANH010000006.1"/>
</dbReference>
<dbReference type="Pfam" id="PF24514">
    <property type="entry name" value="SpaA_4"/>
    <property type="match status" value="2"/>
</dbReference>
<evidence type="ECO:0000256" key="1">
    <source>
        <dbReference type="SAM" id="MobiDB-lite"/>
    </source>
</evidence>
<dbReference type="EMBL" id="BAAANH010000006">
    <property type="protein sequence ID" value="GAA1766009.1"/>
    <property type="molecule type" value="Genomic_DNA"/>
</dbReference>
<sequence length="690" mass="71927">MLRTEAAQNCPTPPTRRRRRRSPIIAAAAAGALIFTGLAVAPAQAAHPEVSLPGSDFEIDTDANLKVDDPAPSIDWANVIENRQADLATGSGDDSFGQGAKEDTAVPTVVDGSIPPNKSDLLNFGTYLEESAAGDFLHMFWHRVQEPNGTTNMDFEFNQSETLSGNNVTPLRTEGDILIQYDLSQGGTNPQLFVAYWLTDGTFNPPNPDQTVTTANCVSSNAFPCWGLRANLTSSGDATGSINTTAIPAAESDGLSSTNPVSARTFGEATVDFSAIVGDDECVSFGSAYLKSRSSDSFTAALKDFIRPADVDLTNCAKVIIHKETDPDGDTTSFDYTTQLVTQDDGTSPGFSLTDGGTQEYDNVFFGTDLTVTESAPPAGWSLIDIDCSASVGVTVGPADISLATGTVTFDLDDADDVLECTYTNQAKGTVIVEKVTNDGFGPFDFTSGTLPDAAFTLTTTAAGSAGKDSNTYANLTPGTYDVSETVPANWNLVSETCDDASDPQSISLSAGETVTCTFVNEREKGSIKIVKTRKHAASGPGDHPHANVTFTVTGGNLSQGIVVQTNASGIACVPNLVVSALVGNYTVTETVPTGYVALSTNPQTAAVSESAADCSNTPAGATKTFENMPLTNLTVSVDSQIDGGTASTIDCDAEADPPFEATTNANGDGSLTKSNLQPGTYTCVIVIDP</sequence>
<keyword evidence="2" id="KW-0732">Signal</keyword>
<protein>
    <recommendedName>
        <fullName evidence="3">SpaA-like prealbumin fold domain-containing protein</fullName>
    </recommendedName>
</protein>
<evidence type="ECO:0000313" key="4">
    <source>
        <dbReference type="EMBL" id="GAA1766009.1"/>
    </source>
</evidence>
<keyword evidence="5" id="KW-1185">Reference proteome</keyword>
<feature type="chain" id="PRO_5047202758" description="SpaA-like prealbumin fold domain-containing protein" evidence="2">
    <location>
        <begin position="46"/>
        <end position="690"/>
    </location>
</feature>
<feature type="signal peptide" evidence="2">
    <location>
        <begin position="1"/>
        <end position="45"/>
    </location>
</feature>
<organism evidence="4 5">
    <name type="scientific">Agromyces humatus</name>
    <dbReference type="NCBI Taxonomy" id="279573"/>
    <lineage>
        <taxon>Bacteria</taxon>
        <taxon>Bacillati</taxon>
        <taxon>Actinomycetota</taxon>
        <taxon>Actinomycetes</taxon>
        <taxon>Micrococcales</taxon>
        <taxon>Microbacteriaceae</taxon>
        <taxon>Agromyces</taxon>
    </lineage>
</organism>
<reference evidence="5" key="1">
    <citation type="journal article" date="2019" name="Int. J. Syst. Evol. Microbiol.">
        <title>The Global Catalogue of Microorganisms (GCM) 10K type strain sequencing project: providing services to taxonomists for standard genome sequencing and annotation.</title>
        <authorList>
            <consortium name="The Broad Institute Genomics Platform"/>
            <consortium name="The Broad Institute Genome Sequencing Center for Infectious Disease"/>
            <person name="Wu L."/>
            <person name="Ma J."/>
        </authorList>
    </citation>
    <scope>NUCLEOTIDE SEQUENCE [LARGE SCALE GENOMIC DNA]</scope>
    <source>
        <strain evidence="5">JCM 14319</strain>
    </source>
</reference>